<accession>A0A1H7IPF9</accession>
<organism evidence="2 3">
    <name type="scientific">Jannaschia helgolandensis</name>
    <dbReference type="NCBI Taxonomy" id="188906"/>
    <lineage>
        <taxon>Bacteria</taxon>
        <taxon>Pseudomonadati</taxon>
        <taxon>Pseudomonadota</taxon>
        <taxon>Alphaproteobacteria</taxon>
        <taxon>Rhodobacterales</taxon>
        <taxon>Roseobacteraceae</taxon>
        <taxon>Jannaschia</taxon>
    </lineage>
</organism>
<dbReference type="RefSeq" id="WP_092760506.1">
    <property type="nucleotide sequence ID" value="NZ_FNZQ01000001.1"/>
</dbReference>
<feature type="chain" id="PRO_5011714590" evidence="1">
    <location>
        <begin position="25"/>
        <end position="185"/>
    </location>
</feature>
<dbReference type="OrthoDB" id="6116092at2"/>
<protein>
    <submittedName>
        <fullName evidence="2">Uncharacterized protein</fullName>
    </submittedName>
</protein>
<dbReference type="EMBL" id="FNZQ01000001">
    <property type="protein sequence ID" value="SEK64383.1"/>
    <property type="molecule type" value="Genomic_DNA"/>
</dbReference>
<gene>
    <name evidence="2" type="ORF">SAMN04488526_1130</name>
</gene>
<keyword evidence="1" id="KW-0732">Signal</keyword>
<reference evidence="2 3" key="1">
    <citation type="submission" date="2016-10" db="EMBL/GenBank/DDBJ databases">
        <authorList>
            <person name="de Groot N.N."/>
        </authorList>
    </citation>
    <scope>NUCLEOTIDE SEQUENCE [LARGE SCALE GENOMIC DNA]</scope>
    <source>
        <strain evidence="2 3">DSM 14858</strain>
    </source>
</reference>
<dbReference type="AlphaFoldDB" id="A0A1H7IPF9"/>
<dbReference type="STRING" id="188906.SAMN04488526_1130"/>
<evidence type="ECO:0000313" key="3">
    <source>
        <dbReference type="Proteomes" id="UP000199283"/>
    </source>
</evidence>
<evidence type="ECO:0000256" key="1">
    <source>
        <dbReference type="SAM" id="SignalP"/>
    </source>
</evidence>
<dbReference type="Proteomes" id="UP000199283">
    <property type="component" value="Unassembled WGS sequence"/>
</dbReference>
<evidence type="ECO:0000313" key="2">
    <source>
        <dbReference type="EMBL" id="SEK64383.1"/>
    </source>
</evidence>
<sequence>MTRFSARIALILTFAMLFPGSLAAQETGERLQIVAPEGFVEYRSSGVNGTALIEFVPDGQTTEDWTQKVSLQFLPSIQEPVAFTDAVSQSVMQACASAEVAQISQPTEAGHATSLILVGCPLSPATGKPEYFLMKAIAGHDRLYVVQMAWAGPRPTPDDVTTWSVWLRRVVACDEGSTEAACAGG</sequence>
<proteinExistence type="predicted"/>
<name>A0A1H7IPF9_9RHOB</name>
<keyword evidence="3" id="KW-1185">Reference proteome</keyword>
<feature type="signal peptide" evidence="1">
    <location>
        <begin position="1"/>
        <end position="24"/>
    </location>
</feature>